<dbReference type="HOGENOM" id="CLU_364165_0_0_1"/>
<dbReference type="GO" id="GO:0007533">
    <property type="term" value="P:mating type switching"/>
    <property type="evidence" value="ECO:0007669"/>
    <property type="project" value="EnsemblFungi"/>
</dbReference>
<dbReference type="InParanoid" id="G8ZMI1"/>
<dbReference type="AlphaFoldDB" id="G8ZMI1"/>
<name>G8ZMI1_TORDE</name>
<reference evidence="4 5" key="1">
    <citation type="journal article" date="2011" name="Proc. Natl. Acad. Sci. U.S.A.">
        <title>Evolutionary erosion of yeast sex chromosomes by mating-type switching accidents.</title>
        <authorList>
            <person name="Gordon J.L."/>
            <person name="Armisen D."/>
            <person name="Proux-Wera E."/>
            <person name="Oheigeartaigh S.S."/>
            <person name="Byrne K.P."/>
            <person name="Wolfe K.H."/>
        </authorList>
    </citation>
    <scope>NUCLEOTIDE SEQUENCE [LARGE SCALE GENOMIC DNA]</scope>
    <source>
        <strain evidence="5">ATCC 10662 / CBS 1146 / NBRC 0425 / NCYC 2629 / NRRL Y-866</strain>
    </source>
</reference>
<protein>
    <recommendedName>
        <fullName evidence="3">UNC-45/Cro1/She4 central domain-containing protein</fullName>
    </recommendedName>
</protein>
<accession>G8ZMI1</accession>
<dbReference type="EMBL" id="HE616742">
    <property type="protein sequence ID" value="CCE89825.1"/>
    <property type="molecule type" value="Genomic_DNA"/>
</dbReference>
<dbReference type="GO" id="GO:0005737">
    <property type="term" value="C:cytoplasm"/>
    <property type="evidence" value="ECO:0007669"/>
    <property type="project" value="UniProtKB-SubCell"/>
</dbReference>
<dbReference type="RefSeq" id="XP_003679036.1">
    <property type="nucleotide sequence ID" value="XM_003678988.1"/>
</dbReference>
<dbReference type="Proteomes" id="UP000005627">
    <property type="component" value="Chromosome 1"/>
</dbReference>
<dbReference type="KEGG" id="tdl:TDEL_0A04930"/>
<evidence type="ECO:0000259" key="3">
    <source>
        <dbReference type="Pfam" id="PF11701"/>
    </source>
</evidence>
<proteinExistence type="predicted"/>
<dbReference type="STRING" id="1076872.G8ZMI1"/>
<dbReference type="Gene3D" id="1.25.10.100">
    <property type="match status" value="1"/>
</dbReference>
<dbReference type="InterPro" id="IPR016024">
    <property type="entry name" value="ARM-type_fold"/>
</dbReference>
<keyword evidence="2" id="KW-0963">Cytoplasm</keyword>
<dbReference type="eggNOG" id="KOG4151">
    <property type="taxonomic scope" value="Eukaryota"/>
</dbReference>
<dbReference type="InterPro" id="IPR024660">
    <property type="entry name" value="UCS_central_dom"/>
</dbReference>
<dbReference type="PANTHER" id="PTHR45994">
    <property type="entry name" value="FI21225P1"/>
    <property type="match status" value="1"/>
</dbReference>
<dbReference type="GO" id="GO:0017022">
    <property type="term" value="F:myosin binding"/>
    <property type="evidence" value="ECO:0007669"/>
    <property type="project" value="EnsemblFungi"/>
</dbReference>
<sequence length="762" mass="86257">MNQESASNSAVDKLCTRFTQELKTVDAKEYDEALNEILGPKSKNGTGGRSTEQVEEVLTRSFQDHFESRKLLKTLVASDVTQALDVFEKLSLKTVALLVDCFSNTEDTFNLLKELQYRIHMGEDIHIEYLLNTVLQLLHKFNYNFAQVGFLVQDLCQRVNEPEVKSLMLLIFSVLDKKFHARFNDRLLKLMDSLLYESEAGAGNDPLSEIVGILTELYPVLTNLCSEILLGKRLKMEVKEKVVAQDDDDFTISLLKLFSIACIDEIVRSHIAENYMSLLERSLKVRQFRMYSALVLIKTWSFTKLQSVDVNTLAEYLIEGFNYSDIKDDEGMNICVEGLAYLSLKTSVKVSLRNNVVSCEKLAGLALSNNFNSTFYGVLVILANLSVSPKQSKGKSAFESKSLKDLQSYADLKNPNSSEEDKTVEKEEDVLAFNEKYLLQNDLLSHLNSVIASLSHGSKQQLMRIIYNICCNRDCIQECIKQGSVTAVLQYMAKKEPTKDLIRVLASRSLTKLLIHTNPNIIFKKYSPVNAIAPLFELLPRLPTAADECAFEEDVVTVHDSYNALLALTNLASLNNSQGEDVCRRIVTHEEYWYVVENLMLDENKMLQRSTLELLSNLMGHPRPIAVKFFNFDNPRSEKNFEILVKLLELEDLESQRAVAAIFANISTSIPFVAQELLKRTDLLTKAVDVLHNQISDVELSERLILLFHALTDVIPDDHPEMGSFLMGNTKLIKSLEQASQMPDIGPHFAELIPITLERCQR</sequence>
<dbReference type="PANTHER" id="PTHR45994:SF1">
    <property type="entry name" value="FI21225P1"/>
    <property type="match status" value="1"/>
</dbReference>
<dbReference type="FunCoup" id="G8ZMI1">
    <property type="interactions" value="130"/>
</dbReference>
<gene>
    <name evidence="4" type="primary">TDEL0A04930</name>
    <name evidence="4" type="ORF">TDEL_0A04930</name>
</gene>
<dbReference type="GO" id="GO:0051879">
    <property type="term" value="F:Hsp90 protein binding"/>
    <property type="evidence" value="ECO:0007669"/>
    <property type="project" value="TreeGrafter"/>
</dbReference>
<dbReference type="GO" id="GO:0008298">
    <property type="term" value="P:intracellular mRNA localization"/>
    <property type="evidence" value="ECO:0007669"/>
    <property type="project" value="EnsemblFungi"/>
</dbReference>
<evidence type="ECO:0000313" key="4">
    <source>
        <dbReference type="EMBL" id="CCE89825.1"/>
    </source>
</evidence>
<dbReference type="Pfam" id="PF11701">
    <property type="entry name" value="UNC45-central"/>
    <property type="match status" value="1"/>
</dbReference>
<dbReference type="InterPro" id="IPR011989">
    <property type="entry name" value="ARM-like"/>
</dbReference>
<comment type="subcellular location">
    <subcellularLocation>
        <location evidence="1">Cytoplasm</location>
    </subcellularLocation>
</comment>
<feature type="domain" description="UNC-45/Cro1/She4 central" evidence="3">
    <location>
        <begin position="148"/>
        <end position="299"/>
    </location>
</feature>
<dbReference type="Gene3D" id="1.25.10.10">
    <property type="entry name" value="Leucine-rich Repeat Variant"/>
    <property type="match status" value="1"/>
</dbReference>
<evidence type="ECO:0000313" key="5">
    <source>
        <dbReference type="Proteomes" id="UP000005627"/>
    </source>
</evidence>
<keyword evidence="5" id="KW-1185">Reference proteome</keyword>
<evidence type="ECO:0000256" key="1">
    <source>
        <dbReference type="ARBA" id="ARBA00004496"/>
    </source>
</evidence>
<organism evidence="4 5">
    <name type="scientific">Torulaspora delbrueckii</name>
    <name type="common">Yeast</name>
    <name type="synonym">Candida colliculosa</name>
    <dbReference type="NCBI Taxonomy" id="4950"/>
    <lineage>
        <taxon>Eukaryota</taxon>
        <taxon>Fungi</taxon>
        <taxon>Dikarya</taxon>
        <taxon>Ascomycota</taxon>
        <taxon>Saccharomycotina</taxon>
        <taxon>Saccharomycetes</taxon>
        <taxon>Saccharomycetales</taxon>
        <taxon>Saccharomycetaceae</taxon>
        <taxon>Torulaspora</taxon>
    </lineage>
</organism>
<evidence type="ECO:0000256" key="2">
    <source>
        <dbReference type="ARBA" id="ARBA00022490"/>
    </source>
</evidence>
<dbReference type="OrthoDB" id="5574718at2759"/>
<dbReference type="SUPFAM" id="SSF48371">
    <property type="entry name" value="ARM repeat"/>
    <property type="match status" value="1"/>
</dbReference>
<dbReference type="GO" id="GO:0042802">
    <property type="term" value="F:identical protein binding"/>
    <property type="evidence" value="ECO:0007669"/>
    <property type="project" value="EnsemblFungi"/>
</dbReference>
<dbReference type="GeneID" id="11502695"/>